<evidence type="ECO:0000259" key="4">
    <source>
        <dbReference type="Pfam" id="PF14905"/>
    </source>
</evidence>
<comment type="caution">
    <text evidence="5">The sequence shown here is derived from an EMBL/GenBank/DDBJ whole genome shotgun (WGS) entry which is preliminary data.</text>
</comment>
<name>A0ABS7G7A0_9BACT</name>
<keyword evidence="2" id="KW-0472">Membrane</keyword>
<dbReference type="InterPro" id="IPR041700">
    <property type="entry name" value="OMP_b-brl_3"/>
</dbReference>
<dbReference type="Gene3D" id="2.60.40.1120">
    <property type="entry name" value="Carboxypeptidase-like, regulatory domain"/>
    <property type="match status" value="1"/>
</dbReference>
<dbReference type="EMBL" id="JAICCF010000001">
    <property type="protein sequence ID" value="MBW8683175.1"/>
    <property type="molecule type" value="Genomic_DNA"/>
</dbReference>
<evidence type="ECO:0000313" key="6">
    <source>
        <dbReference type="Proteomes" id="UP000812961"/>
    </source>
</evidence>
<feature type="domain" description="Outer membrane protein beta-barrel" evidence="4">
    <location>
        <begin position="376"/>
        <end position="769"/>
    </location>
</feature>
<sequence>MRKIENQFGIKAFLCLLMLTTGREVYAQTCTVVILDSQTKHPLPAATVAVKGNGLPNTVLTTNNKGIATLKTISEGQYAVSISYLGYNTLDTAILIKRQQDPLQFLLSPSISALKGVTAVAKKPYLVLNKGKMILNVSESALATAGNAWDVLRYAPTVETSVSGKLNIRAQAATVYVDGRRIYLQGDELLQYMQGINGAEIDQIEIINHPGPSYPADVQTVISVKTKRLRSRGMRNTLMLAGIQGIYPRYNITERLDVSTRSLDIQAGYSFTHFQKGTTSYFETLQGEIYPWNVKQYNKTRQDNQRAYINTALHLPGGSLLTFYGELPINSNDAVIKSGNGLATSDRISKGDSVFRFHSAVHNKTIMPFAQLSFEKKWDSSRQAVKLQAEYLYNDRKYTNLYSISNFRDTGFIRERFLKDSLPQQLRTLVFSGSYNRRMWEGELNSGVRYSQTRLDNDNKTVSLLSDKTLALSDLIYKERNYALFSTWAKQRGKLYYEAGLRYEHNSVTAWNNGKYDSAAPTISVLLPSALLQWQISETHALILSYKRVVMKPDYFQLNSFSRFTDNTTAVFQGNQSIRPQLNNDIDLTWQAGSLLTLSAGAQMAKDFINIIFLRDKNNQLYQQYSNFDRANIFYLNTTFAADVTGFWQMRLNTNSFLADIRYKSVPRSRATPSLNMSYQNSFTLPFHIKLEAALSYNNTFSDGFFRHAEYAVADVAVRKQIPASNLTISLSGSTVFGPNETNRAIYNNIQYNDRIYHDARFARFILTWTLGKQTIRSIKKGTSASEGDQKRIKEKI</sequence>
<dbReference type="RefSeq" id="WP_220248408.1">
    <property type="nucleotide sequence ID" value="NZ_JAICCF010000001.1"/>
</dbReference>
<dbReference type="Gene3D" id="2.40.170.20">
    <property type="entry name" value="TonB-dependent receptor, beta-barrel domain"/>
    <property type="match status" value="1"/>
</dbReference>
<proteinExistence type="predicted"/>
<dbReference type="InterPro" id="IPR008969">
    <property type="entry name" value="CarboxyPept-like_regulatory"/>
</dbReference>
<dbReference type="InterPro" id="IPR036942">
    <property type="entry name" value="Beta-barrel_TonB_sf"/>
</dbReference>
<evidence type="ECO:0000313" key="5">
    <source>
        <dbReference type="EMBL" id="MBW8683175.1"/>
    </source>
</evidence>
<dbReference type="Pfam" id="PF14905">
    <property type="entry name" value="OMP_b-brl_3"/>
    <property type="match status" value="1"/>
</dbReference>
<dbReference type="Pfam" id="PF13715">
    <property type="entry name" value="CarbopepD_reg_2"/>
    <property type="match status" value="1"/>
</dbReference>
<accession>A0ABS7G7A0</accession>
<dbReference type="SUPFAM" id="SSF56935">
    <property type="entry name" value="Porins"/>
    <property type="match status" value="1"/>
</dbReference>
<dbReference type="SUPFAM" id="SSF49464">
    <property type="entry name" value="Carboxypeptidase regulatory domain-like"/>
    <property type="match status" value="1"/>
</dbReference>
<comment type="subcellular location">
    <subcellularLocation>
        <location evidence="1">Cell outer membrane</location>
    </subcellularLocation>
</comment>
<evidence type="ECO:0000256" key="2">
    <source>
        <dbReference type="ARBA" id="ARBA00023136"/>
    </source>
</evidence>
<organism evidence="5 6">
    <name type="scientific">Chitinophaga rhizophila</name>
    <dbReference type="NCBI Taxonomy" id="2866212"/>
    <lineage>
        <taxon>Bacteria</taxon>
        <taxon>Pseudomonadati</taxon>
        <taxon>Bacteroidota</taxon>
        <taxon>Chitinophagia</taxon>
        <taxon>Chitinophagales</taxon>
        <taxon>Chitinophagaceae</taxon>
        <taxon>Chitinophaga</taxon>
    </lineage>
</organism>
<dbReference type="Proteomes" id="UP000812961">
    <property type="component" value="Unassembled WGS sequence"/>
</dbReference>
<keyword evidence="6" id="KW-1185">Reference proteome</keyword>
<keyword evidence="5" id="KW-0675">Receptor</keyword>
<evidence type="ECO:0000256" key="3">
    <source>
        <dbReference type="ARBA" id="ARBA00023237"/>
    </source>
</evidence>
<protein>
    <submittedName>
        <fullName evidence="5">TonB-dependent receptor family protein</fullName>
    </submittedName>
</protein>
<keyword evidence="3" id="KW-0998">Cell outer membrane</keyword>
<evidence type="ECO:0000256" key="1">
    <source>
        <dbReference type="ARBA" id="ARBA00004442"/>
    </source>
</evidence>
<gene>
    <name evidence="5" type="ORF">K1Y79_02415</name>
</gene>
<reference evidence="5 6" key="1">
    <citation type="submission" date="2021-08" db="EMBL/GenBank/DDBJ databases">
        <title>The genome sequence of Chitinophaga sp. B61.</title>
        <authorList>
            <person name="Zhang X."/>
        </authorList>
    </citation>
    <scope>NUCLEOTIDE SEQUENCE [LARGE SCALE GENOMIC DNA]</scope>
    <source>
        <strain evidence="5 6">B61</strain>
    </source>
</reference>